<dbReference type="RefSeq" id="WP_004256913.1">
    <property type="nucleotide sequence ID" value="NZ_AP022373.1"/>
</dbReference>
<evidence type="ECO:0000259" key="1">
    <source>
        <dbReference type="Pfam" id="PF13503"/>
    </source>
</evidence>
<evidence type="ECO:0000313" key="3">
    <source>
        <dbReference type="Proteomes" id="UP000216001"/>
    </source>
</evidence>
<dbReference type="InterPro" id="IPR025391">
    <property type="entry name" value="DUF4123"/>
</dbReference>
<gene>
    <name evidence="2" type="ORF">CHI95_12930</name>
</gene>
<name>A0A264VSE1_PRORE</name>
<dbReference type="Proteomes" id="UP000216001">
    <property type="component" value="Unassembled WGS sequence"/>
</dbReference>
<accession>A0A264VSE1</accession>
<dbReference type="AlphaFoldDB" id="A0A264VSE1"/>
<feature type="domain" description="DUF4123" evidence="1">
    <location>
        <begin position="35"/>
        <end position="156"/>
    </location>
</feature>
<evidence type="ECO:0000313" key="2">
    <source>
        <dbReference type="EMBL" id="OZS74215.1"/>
    </source>
</evidence>
<comment type="caution">
    <text evidence="2">The sequence shown here is derived from an EMBL/GenBank/DDBJ whole genome shotgun (WGS) entry which is preliminary data.</text>
</comment>
<protein>
    <submittedName>
        <fullName evidence="2">DUF4123 domain-containing protein</fullName>
    </submittedName>
</protein>
<reference evidence="2 3" key="1">
    <citation type="submission" date="2017-07" db="EMBL/GenBank/DDBJ databases">
        <title>blaIMP-27 on transferable plasmids in Proteus mirabilis and Providencia rettgeri.</title>
        <authorList>
            <person name="Potter R."/>
        </authorList>
    </citation>
    <scope>NUCLEOTIDE SEQUENCE [LARGE SCALE GENOMIC DNA]</scope>
    <source>
        <strain evidence="2 3">PR1</strain>
    </source>
</reference>
<sequence length="286" mass="33652">MPQTLIQQHMLTQTSISTPCSTWLSWLTATPQNDVYFLINTLSDPNPVKRFYAHDWIEEAFPIYHGTALAHLVEVSPWLVKVKRSQLFHLGKMLDSEPFSDPSWGWAYQSQLDWRTQITHWQKYQFALMGEDKIIFRFFDARIARTLLPNLDRGDWSLLMMPIEDCFIECGETNTIYSRPPYAEPFISPADYILSEALIKVWRNSEQAYINVIDNFYIQFWENHPTLADPLDEPEGRLIALIREWMDECQQKRLDTAHLFDDLFLRYLDEKGYLPDMTRSTNAVSV</sequence>
<organism evidence="2 3">
    <name type="scientific">Providencia rettgeri</name>
    <dbReference type="NCBI Taxonomy" id="587"/>
    <lineage>
        <taxon>Bacteria</taxon>
        <taxon>Pseudomonadati</taxon>
        <taxon>Pseudomonadota</taxon>
        <taxon>Gammaproteobacteria</taxon>
        <taxon>Enterobacterales</taxon>
        <taxon>Morganellaceae</taxon>
        <taxon>Providencia</taxon>
    </lineage>
</organism>
<proteinExistence type="predicted"/>
<dbReference type="EMBL" id="NOWC01000014">
    <property type="protein sequence ID" value="OZS74215.1"/>
    <property type="molecule type" value="Genomic_DNA"/>
</dbReference>
<dbReference type="Pfam" id="PF13503">
    <property type="entry name" value="DUF4123"/>
    <property type="match status" value="1"/>
</dbReference>